<organism evidence="6 7">
    <name type="scientific">Komagataeibacter swingsii</name>
    <dbReference type="NCBI Taxonomy" id="215220"/>
    <lineage>
        <taxon>Bacteria</taxon>
        <taxon>Pseudomonadati</taxon>
        <taxon>Pseudomonadota</taxon>
        <taxon>Alphaproteobacteria</taxon>
        <taxon>Acetobacterales</taxon>
        <taxon>Acetobacteraceae</taxon>
        <taxon>Komagataeibacter</taxon>
    </lineage>
</organism>
<dbReference type="InterPro" id="IPR016160">
    <property type="entry name" value="Ald_DH_CS_CYS"/>
</dbReference>
<dbReference type="InterPro" id="IPR016162">
    <property type="entry name" value="Ald_DH_N"/>
</dbReference>
<evidence type="ECO:0000313" key="7">
    <source>
        <dbReference type="Proteomes" id="UP000522590"/>
    </source>
</evidence>
<evidence type="ECO:0000256" key="4">
    <source>
        <dbReference type="RuleBase" id="RU003345"/>
    </source>
</evidence>
<protein>
    <submittedName>
        <fullName evidence="6">NAD-dependent succinate-semialdehyde dehydrogenase</fullName>
    </submittedName>
</protein>
<dbReference type="Proteomes" id="UP000522590">
    <property type="component" value="Unassembled WGS sequence"/>
</dbReference>
<evidence type="ECO:0000256" key="2">
    <source>
        <dbReference type="ARBA" id="ARBA00023002"/>
    </source>
</evidence>
<dbReference type="GO" id="GO:0009450">
    <property type="term" value="P:gamma-aminobutyric acid catabolic process"/>
    <property type="evidence" value="ECO:0007669"/>
    <property type="project" value="TreeGrafter"/>
</dbReference>
<dbReference type="PANTHER" id="PTHR43353">
    <property type="entry name" value="SUCCINATE-SEMIALDEHYDE DEHYDROGENASE, MITOCHONDRIAL"/>
    <property type="match status" value="1"/>
</dbReference>
<dbReference type="SUPFAM" id="SSF53720">
    <property type="entry name" value="ALDH-like"/>
    <property type="match status" value="1"/>
</dbReference>
<dbReference type="Gene3D" id="3.40.309.10">
    <property type="entry name" value="Aldehyde Dehydrogenase, Chain A, domain 2"/>
    <property type="match status" value="1"/>
</dbReference>
<dbReference type="FunFam" id="3.40.605.10:FF:000005">
    <property type="entry name" value="Succinate-semialdehyde dehydrogenase I"/>
    <property type="match status" value="1"/>
</dbReference>
<dbReference type="InterPro" id="IPR016161">
    <property type="entry name" value="Ald_DH/histidinol_DH"/>
</dbReference>
<dbReference type="EMBL" id="JABXXS010000058">
    <property type="protein sequence ID" value="NVN38366.1"/>
    <property type="molecule type" value="Genomic_DNA"/>
</dbReference>
<dbReference type="Gene3D" id="3.40.605.10">
    <property type="entry name" value="Aldehyde Dehydrogenase, Chain A, domain 1"/>
    <property type="match status" value="1"/>
</dbReference>
<dbReference type="FunFam" id="3.40.309.10:FF:000004">
    <property type="entry name" value="Succinate-semialdehyde dehydrogenase I"/>
    <property type="match status" value="1"/>
</dbReference>
<dbReference type="Pfam" id="PF00171">
    <property type="entry name" value="Aldedh"/>
    <property type="match status" value="1"/>
</dbReference>
<dbReference type="CDD" id="cd07103">
    <property type="entry name" value="ALDH_F5_SSADH_GabD"/>
    <property type="match status" value="1"/>
</dbReference>
<dbReference type="InterPro" id="IPR015590">
    <property type="entry name" value="Aldehyde_DH_dom"/>
</dbReference>
<dbReference type="PANTHER" id="PTHR43353:SF5">
    <property type="entry name" value="SUCCINATE-SEMIALDEHYDE DEHYDROGENASE, MITOCHONDRIAL"/>
    <property type="match status" value="1"/>
</dbReference>
<evidence type="ECO:0000256" key="3">
    <source>
        <dbReference type="PROSITE-ProRule" id="PRU10007"/>
    </source>
</evidence>
<dbReference type="PROSITE" id="PS00070">
    <property type="entry name" value="ALDEHYDE_DEHYDR_CYS"/>
    <property type="match status" value="1"/>
</dbReference>
<dbReference type="InterPro" id="IPR029510">
    <property type="entry name" value="Ald_DH_CS_GLU"/>
</dbReference>
<evidence type="ECO:0000256" key="1">
    <source>
        <dbReference type="ARBA" id="ARBA00009986"/>
    </source>
</evidence>
<feature type="active site" evidence="3">
    <location>
        <position position="266"/>
    </location>
</feature>
<comment type="similarity">
    <text evidence="1 4">Belongs to the aldehyde dehydrogenase family.</text>
</comment>
<evidence type="ECO:0000259" key="5">
    <source>
        <dbReference type="Pfam" id="PF00171"/>
    </source>
</evidence>
<dbReference type="InterPro" id="IPR016163">
    <property type="entry name" value="Ald_DH_C"/>
</dbReference>
<keyword evidence="2 4" id="KW-0560">Oxidoreductase</keyword>
<dbReference type="GO" id="GO:0004777">
    <property type="term" value="F:succinate-semialdehyde dehydrogenase (NAD+) activity"/>
    <property type="evidence" value="ECO:0007669"/>
    <property type="project" value="TreeGrafter"/>
</dbReference>
<evidence type="ECO:0000313" key="6">
    <source>
        <dbReference type="EMBL" id="NVN38366.1"/>
    </source>
</evidence>
<proteinExistence type="inferred from homology"/>
<dbReference type="AlphaFoldDB" id="A0A850P7S8"/>
<dbReference type="PROSITE" id="PS00687">
    <property type="entry name" value="ALDEHYDE_DEHYDR_GLU"/>
    <property type="match status" value="1"/>
</dbReference>
<feature type="domain" description="Aldehyde dehydrogenase" evidence="5">
    <location>
        <begin position="37"/>
        <end position="488"/>
    </location>
</feature>
<accession>A0A850P7S8</accession>
<comment type="caution">
    <text evidence="6">The sequence shown here is derived from an EMBL/GenBank/DDBJ whole genome shotgun (WGS) entry which is preliminary data.</text>
</comment>
<name>A0A850P7S8_9PROT</name>
<sequence length="496" mass="52875">MEVCVIGLSSRRLQEIGRRDFLAGASFINGEWKVSHDQKEVIDPATDEVIASVGQCSTSDMDRAIDAAQTALPSWTALLPQKRGALLRKWACLLHAHMGDLAAIITCEQGKPLAEARGEIAYAAAFIDWFAAEGERAYGETIPSHKTASQLAVRMQPVGVVGIVTPWNFPTAMITRKAAAALAAGCPVIVKPACETPLSALALARLAEEAGLPSSVFQVVCGPPAPLVKLLLDDTRVRALSFTGSTTIGRLLLAEAGHTVKRVSMELGGLAPFIVFDDVDVDFAVRGAMEAKFATSGQDCLAANRIYVHRSLYEAFVQKLGTAIAALQVGHGLSDTTDIGPMTVPSVVTKCQSQIADALERGARLVHGDQSRRPAPGFVMPTLLADVSDDMLIAQEETFGPVAAVLPFDTEAEVITRANRTEMGLAAYVYTDGLRRSLRVTEALEFGMVAVNTASFTGAPIPFGGWKQSGLGREGARQGLTEFMEAKYLCFGNLND</sequence>
<reference evidence="6 7" key="1">
    <citation type="submission" date="2020-06" db="EMBL/GenBank/DDBJ databases">
        <title>Description of novel acetic acid bacteria.</title>
        <authorList>
            <person name="Sombolestani A."/>
        </authorList>
    </citation>
    <scope>NUCLEOTIDE SEQUENCE [LARGE SCALE GENOMIC DNA]</scope>
    <source>
        <strain evidence="6 7">LMG 25</strain>
    </source>
</reference>
<dbReference type="InterPro" id="IPR050740">
    <property type="entry name" value="Aldehyde_DH_Superfamily"/>
</dbReference>
<gene>
    <name evidence="6" type="ORF">HUK81_15880</name>
</gene>